<proteinExistence type="predicted"/>
<dbReference type="AlphaFoldDB" id="A0A1I8A9Q1"/>
<dbReference type="Proteomes" id="UP000095287">
    <property type="component" value="Unplaced"/>
</dbReference>
<reference evidence="2" key="1">
    <citation type="submission" date="2016-11" db="UniProtKB">
        <authorList>
            <consortium name="WormBaseParasite"/>
        </authorList>
    </citation>
    <scope>IDENTIFICATION</scope>
</reference>
<accession>A0A1I8A9Q1</accession>
<name>A0A1I8A9Q1_9BILA</name>
<evidence type="ECO:0000313" key="1">
    <source>
        <dbReference type="Proteomes" id="UP000095287"/>
    </source>
</evidence>
<protein>
    <submittedName>
        <fullName evidence="2">Myb_DNA-bind_3 domain-containing protein</fullName>
    </submittedName>
</protein>
<organism evidence="1 2">
    <name type="scientific">Steinernema glaseri</name>
    <dbReference type="NCBI Taxonomy" id="37863"/>
    <lineage>
        <taxon>Eukaryota</taxon>
        <taxon>Metazoa</taxon>
        <taxon>Ecdysozoa</taxon>
        <taxon>Nematoda</taxon>
        <taxon>Chromadorea</taxon>
        <taxon>Rhabditida</taxon>
        <taxon>Tylenchina</taxon>
        <taxon>Panagrolaimomorpha</taxon>
        <taxon>Strongyloidoidea</taxon>
        <taxon>Steinernematidae</taxon>
        <taxon>Steinernema</taxon>
    </lineage>
</organism>
<sequence length="100" mass="11966">MSKQQTTYSQKYTEDEFVRIWKVIIAELKKDDTQDPTSKKFWKAVKANQLYDKYHLFRSATAYATKMKKAWDDQEVHFLDIDDQAFLLRVLQKRIAARNS</sequence>
<keyword evidence="1" id="KW-1185">Reference proteome</keyword>
<evidence type="ECO:0000313" key="2">
    <source>
        <dbReference type="WBParaSite" id="L893_g3679.t1"/>
    </source>
</evidence>
<dbReference type="WBParaSite" id="L893_g3679.t1">
    <property type="protein sequence ID" value="L893_g3679.t1"/>
    <property type="gene ID" value="L893_g3679"/>
</dbReference>